<keyword evidence="11" id="KW-0472">Membrane</keyword>
<sequence length="361" mass="41361">MMAAQGLKGPPYRFPHGNTKEILRMRKEAMGRPTSRHLSHDILPIIQPEIHTWVNTCGINQIKDKLIDTLKSIFFLIVGLAMKMRPELFSLWLDSVNFLTVCWLCGAEIPSLAWSSASTSCTEPEIIKEILNNKDKNFVKIKPRGFAKKLVGDGLVVLDGEKWVKLRKLANHAFHGEILKSSLPAVVDSVHMMLEKWEDHESKEIEVFEEFILLTLEIWKTADEIKGEKVEKGFLDAILRIIKKREEKIASRESDGFGNNFLGLLAQAYLEENRSKRITIDDLVDECKTFYLAGQETTSYMLTWTLFLLAIHTDWQEEVKKEVFSVFGRQDPHCDGFTKLKTMTMITNESLRLYSPAITLT</sequence>
<evidence type="ECO:0000256" key="4">
    <source>
        <dbReference type="ARBA" id="ARBA00022617"/>
    </source>
</evidence>
<evidence type="ECO:0000256" key="3">
    <source>
        <dbReference type="ARBA" id="ARBA00010617"/>
    </source>
</evidence>
<keyword evidence="6" id="KW-0479">Metal-binding</keyword>
<dbReference type="SUPFAM" id="SSF48264">
    <property type="entry name" value="Cytochrome P450"/>
    <property type="match status" value="1"/>
</dbReference>
<comment type="similarity">
    <text evidence="3">Belongs to the cytochrome P450 family.</text>
</comment>
<dbReference type="GO" id="GO:0016705">
    <property type="term" value="F:oxidoreductase activity, acting on paired donors, with incorporation or reduction of molecular oxygen"/>
    <property type="evidence" value="ECO:0007669"/>
    <property type="project" value="InterPro"/>
</dbReference>
<dbReference type="Pfam" id="PF00067">
    <property type="entry name" value="p450"/>
    <property type="match status" value="2"/>
</dbReference>
<evidence type="ECO:0000256" key="7">
    <source>
        <dbReference type="ARBA" id="ARBA00022989"/>
    </source>
</evidence>
<dbReference type="InterPro" id="IPR036396">
    <property type="entry name" value="Cyt_P450_sf"/>
</dbReference>
<dbReference type="InterPro" id="IPR001128">
    <property type="entry name" value="Cyt_P450"/>
</dbReference>
<dbReference type="EMBL" id="MTKT01004293">
    <property type="protein sequence ID" value="OWM71897.1"/>
    <property type="molecule type" value="Genomic_DNA"/>
</dbReference>
<evidence type="ECO:0000256" key="6">
    <source>
        <dbReference type="ARBA" id="ARBA00022723"/>
    </source>
</evidence>
<evidence type="ECO:0000256" key="5">
    <source>
        <dbReference type="ARBA" id="ARBA00022692"/>
    </source>
</evidence>
<evidence type="ECO:0000256" key="10">
    <source>
        <dbReference type="ARBA" id="ARBA00023033"/>
    </source>
</evidence>
<gene>
    <name evidence="12" type="ORF">CDL15_Pgr017780</name>
</gene>
<evidence type="ECO:0000256" key="9">
    <source>
        <dbReference type="ARBA" id="ARBA00023004"/>
    </source>
</evidence>
<comment type="caution">
    <text evidence="12">The sequence shown here is derived from an EMBL/GenBank/DDBJ whole genome shotgun (WGS) entry which is preliminary data.</text>
</comment>
<dbReference type="InterPro" id="IPR050665">
    <property type="entry name" value="Cytochrome_P450_Monooxygen"/>
</dbReference>
<dbReference type="AlphaFoldDB" id="A0A218WGD4"/>
<dbReference type="GO" id="GO:0016020">
    <property type="term" value="C:membrane"/>
    <property type="evidence" value="ECO:0007669"/>
    <property type="project" value="UniProtKB-SubCell"/>
</dbReference>
<evidence type="ECO:0000256" key="8">
    <source>
        <dbReference type="ARBA" id="ARBA00023002"/>
    </source>
</evidence>
<protein>
    <recommendedName>
        <fullName evidence="14">Cytochrome P450 CYP749A22-like</fullName>
    </recommendedName>
</protein>
<reference evidence="13" key="1">
    <citation type="journal article" date="2017" name="Plant J.">
        <title>The pomegranate (Punica granatum L.) genome and the genomics of punicalagin biosynthesis.</title>
        <authorList>
            <person name="Qin G."/>
            <person name="Xu C."/>
            <person name="Ming R."/>
            <person name="Tang H."/>
            <person name="Guyot R."/>
            <person name="Kramer E.M."/>
            <person name="Hu Y."/>
            <person name="Yi X."/>
            <person name="Qi Y."/>
            <person name="Xu X."/>
            <person name="Gao Z."/>
            <person name="Pan H."/>
            <person name="Jian J."/>
            <person name="Tian Y."/>
            <person name="Yue Z."/>
            <person name="Xu Y."/>
        </authorList>
    </citation>
    <scope>NUCLEOTIDE SEQUENCE [LARGE SCALE GENOMIC DNA]</scope>
    <source>
        <strain evidence="13">cv. Dabenzi</strain>
    </source>
</reference>
<name>A0A218WGD4_PUNGR</name>
<proteinExistence type="inferred from homology"/>
<keyword evidence="8" id="KW-0560">Oxidoreductase</keyword>
<dbReference type="GO" id="GO:0005506">
    <property type="term" value="F:iron ion binding"/>
    <property type="evidence" value="ECO:0007669"/>
    <property type="project" value="InterPro"/>
</dbReference>
<evidence type="ECO:0000256" key="2">
    <source>
        <dbReference type="ARBA" id="ARBA00004167"/>
    </source>
</evidence>
<dbReference type="PANTHER" id="PTHR24282:SF20">
    <property type="entry name" value="CYTOCHROME P450 CYP749A22-LIKE"/>
    <property type="match status" value="1"/>
</dbReference>
<comment type="subcellular location">
    <subcellularLocation>
        <location evidence="2">Membrane</location>
        <topology evidence="2">Single-pass membrane protein</topology>
    </subcellularLocation>
</comment>
<dbReference type="GO" id="GO:0020037">
    <property type="term" value="F:heme binding"/>
    <property type="evidence" value="ECO:0007669"/>
    <property type="project" value="InterPro"/>
</dbReference>
<dbReference type="PANTHER" id="PTHR24282">
    <property type="entry name" value="CYTOCHROME P450 FAMILY MEMBER"/>
    <property type="match status" value="1"/>
</dbReference>
<evidence type="ECO:0000256" key="11">
    <source>
        <dbReference type="ARBA" id="ARBA00023136"/>
    </source>
</evidence>
<comment type="cofactor">
    <cofactor evidence="1">
        <name>heme</name>
        <dbReference type="ChEBI" id="CHEBI:30413"/>
    </cofactor>
</comment>
<dbReference type="Gene3D" id="1.10.630.10">
    <property type="entry name" value="Cytochrome P450"/>
    <property type="match status" value="1"/>
</dbReference>
<keyword evidence="5" id="KW-0812">Transmembrane</keyword>
<keyword evidence="7" id="KW-1133">Transmembrane helix</keyword>
<organism evidence="12 13">
    <name type="scientific">Punica granatum</name>
    <name type="common">Pomegranate</name>
    <dbReference type="NCBI Taxonomy" id="22663"/>
    <lineage>
        <taxon>Eukaryota</taxon>
        <taxon>Viridiplantae</taxon>
        <taxon>Streptophyta</taxon>
        <taxon>Embryophyta</taxon>
        <taxon>Tracheophyta</taxon>
        <taxon>Spermatophyta</taxon>
        <taxon>Magnoliopsida</taxon>
        <taxon>eudicotyledons</taxon>
        <taxon>Gunneridae</taxon>
        <taxon>Pentapetalae</taxon>
        <taxon>rosids</taxon>
        <taxon>malvids</taxon>
        <taxon>Myrtales</taxon>
        <taxon>Lythraceae</taxon>
        <taxon>Punica</taxon>
    </lineage>
</organism>
<evidence type="ECO:0000256" key="1">
    <source>
        <dbReference type="ARBA" id="ARBA00001971"/>
    </source>
</evidence>
<accession>A0A218WGD4</accession>
<keyword evidence="9" id="KW-0408">Iron</keyword>
<evidence type="ECO:0008006" key="14">
    <source>
        <dbReference type="Google" id="ProtNLM"/>
    </source>
</evidence>
<dbReference type="PRINTS" id="PR00385">
    <property type="entry name" value="P450"/>
</dbReference>
<dbReference type="Proteomes" id="UP000197138">
    <property type="component" value="Unassembled WGS sequence"/>
</dbReference>
<dbReference type="GO" id="GO:0004497">
    <property type="term" value="F:monooxygenase activity"/>
    <property type="evidence" value="ECO:0007669"/>
    <property type="project" value="UniProtKB-KW"/>
</dbReference>
<evidence type="ECO:0000313" key="12">
    <source>
        <dbReference type="EMBL" id="OWM71897.1"/>
    </source>
</evidence>
<keyword evidence="10" id="KW-0503">Monooxygenase</keyword>
<evidence type="ECO:0000313" key="13">
    <source>
        <dbReference type="Proteomes" id="UP000197138"/>
    </source>
</evidence>
<keyword evidence="4" id="KW-0349">Heme</keyword>